<comment type="pathway">
    <text evidence="2">Pyrimidine metabolism; UMP biosynthesis via de novo pathway; (S)-dihydroorotate from bicarbonate: step 3/3.</text>
</comment>
<dbReference type="InterPro" id="IPR004722">
    <property type="entry name" value="DHOase"/>
</dbReference>
<keyword evidence="2" id="KW-0862">Zinc</keyword>
<dbReference type="AlphaFoldDB" id="A0A2H3L1Z1"/>
<name>A0A2H3L1Z1_9CHLR</name>
<dbReference type="GO" id="GO:0005737">
    <property type="term" value="C:cytoplasm"/>
    <property type="evidence" value="ECO:0007669"/>
    <property type="project" value="TreeGrafter"/>
</dbReference>
<dbReference type="Gene3D" id="3.20.20.140">
    <property type="entry name" value="Metal-dependent hydrolases"/>
    <property type="match status" value="2"/>
</dbReference>
<comment type="catalytic activity">
    <reaction evidence="2">
        <text>(S)-dihydroorotate + H2O = N-carbamoyl-L-aspartate + H(+)</text>
        <dbReference type="Rhea" id="RHEA:24296"/>
        <dbReference type="ChEBI" id="CHEBI:15377"/>
        <dbReference type="ChEBI" id="CHEBI:15378"/>
        <dbReference type="ChEBI" id="CHEBI:30864"/>
        <dbReference type="ChEBI" id="CHEBI:32814"/>
        <dbReference type="EC" id="3.5.2.3"/>
    </reaction>
</comment>
<dbReference type="GO" id="GO:0044205">
    <property type="term" value="P:'de novo' UMP biosynthetic process"/>
    <property type="evidence" value="ECO:0007669"/>
    <property type="project" value="UniProtKB-UniRule"/>
</dbReference>
<comment type="similarity">
    <text evidence="2">Belongs to the metallo-dependent hydrolases superfamily. DHOase family. Class I DHOase subfamily.</text>
</comment>
<keyword evidence="2" id="KW-0378">Hydrolase</keyword>
<dbReference type="RefSeq" id="WP_097654724.1">
    <property type="nucleotide sequence ID" value="NZ_LYXE01000158.1"/>
</dbReference>
<evidence type="ECO:0000259" key="4">
    <source>
        <dbReference type="Pfam" id="PF12890"/>
    </source>
</evidence>
<dbReference type="SUPFAM" id="SSF51556">
    <property type="entry name" value="Metallo-dependent hydrolases"/>
    <property type="match status" value="1"/>
</dbReference>
<keyword evidence="1 2" id="KW-0665">Pyrimidine biosynthesis</keyword>
<dbReference type="OrthoDB" id="9765462at2"/>
<evidence type="ECO:0000313" key="6">
    <source>
        <dbReference type="Proteomes" id="UP000220922"/>
    </source>
</evidence>
<reference evidence="5 6" key="1">
    <citation type="submission" date="2016-05" db="EMBL/GenBank/DDBJ databases">
        <authorList>
            <person name="Lavstsen T."/>
            <person name="Jespersen J.S."/>
        </authorList>
    </citation>
    <scope>NUCLEOTIDE SEQUENCE [LARGE SCALE GENOMIC DNA]</scope>
    <source>
        <strain evidence="5 6">B7-9</strain>
    </source>
</reference>
<feature type="binding site" evidence="2">
    <location>
        <begin position="70"/>
        <end position="72"/>
    </location>
    <ligand>
        <name>substrate</name>
    </ligand>
</feature>
<dbReference type="EC" id="3.5.2.3" evidence="2"/>
<sequence>MRYIIKHGSIIDPARRVATVGDVVICDGVVEQVSELADWHADNESIGDDIEIINARGAVIAPGFTDLHTHLREPGEEQKETIATGTLAAARGGFTTVCAMPTTRPTPDTAAVVRHVQALARREGHVRVDVIGALTQGCAGKALADMIELSEAGCIAFSDGGHPVADAGLMRQAMTYAAALGVPVMTHCEEPGLTRGWAMHEGIVSTRLGLAGFPAAAEEAMLARDIALAELTGVHLHVCNVSTAGAVALLRAARARGVRITAEVTPHHLTLTDRWVLGKLVPHETVAVPAGPPPPPASSRKGRRSAPPEQIIPSWLDPALLEPYDTSTRVCPPLRTQADVDALVAGLRDGTIDAIATGHAPQARVDKECEYGVAAPGISGLETALALVLTLVHRGEMDLVNLVAKLTEGPAQVLGRSPATLHPGARADIVIFQPDQAWTVDASQFASRGRNTPLHGQHLKGQVMLTMAAGEIVFRRDHFGRSGEPRRATSRLDGFLD</sequence>
<evidence type="ECO:0000256" key="3">
    <source>
        <dbReference type="SAM" id="MobiDB-lite"/>
    </source>
</evidence>
<dbReference type="InterPro" id="IPR032466">
    <property type="entry name" value="Metal_Hydrolase"/>
</dbReference>
<gene>
    <name evidence="2" type="primary">pyrC</name>
    <name evidence="5" type="ORF">A9Q02_22540</name>
</gene>
<proteinExistence type="inferred from homology"/>
<dbReference type="PANTHER" id="PTHR43668">
    <property type="entry name" value="ALLANTOINASE"/>
    <property type="match status" value="1"/>
</dbReference>
<feature type="region of interest" description="Disordered" evidence="3">
    <location>
        <begin position="285"/>
        <end position="309"/>
    </location>
</feature>
<dbReference type="SUPFAM" id="SSF51338">
    <property type="entry name" value="Composite domain of metallo-dependent hydrolases"/>
    <property type="match status" value="1"/>
</dbReference>
<keyword evidence="6" id="KW-1185">Reference proteome</keyword>
<comment type="function">
    <text evidence="2">Catalyzes the reversible cyclization of carbamoyl aspartate to dihydroorotate.</text>
</comment>
<comment type="caution">
    <text evidence="5">The sequence shown here is derived from an EMBL/GenBank/DDBJ whole genome shotgun (WGS) entry which is preliminary data.</text>
</comment>
<dbReference type="HAMAP" id="MF_00220_B">
    <property type="entry name" value="PyrC_classI_B"/>
    <property type="match status" value="1"/>
</dbReference>
<protein>
    <recommendedName>
        <fullName evidence="2">Dihydroorotase</fullName>
        <shortName evidence="2">DHOase</shortName>
        <ecNumber evidence="2">3.5.2.3</ecNumber>
    </recommendedName>
</protein>
<feature type="domain" description="Dihydroorotase catalytic" evidence="4">
    <location>
        <begin position="57"/>
        <end position="243"/>
    </location>
</feature>
<comment type="caution">
    <text evidence="2">Lacks conserved residue(s) required for the propagation of feature annotation.</text>
</comment>
<dbReference type="UniPathway" id="UPA00070">
    <property type="reaction ID" value="UER00117"/>
</dbReference>
<feature type="binding site" evidence="2">
    <location>
        <begin position="376"/>
        <end position="377"/>
    </location>
    <ligand>
        <name>substrate</name>
    </ligand>
</feature>
<dbReference type="CDD" id="cd01317">
    <property type="entry name" value="DHOase_IIa"/>
    <property type="match status" value="1"/>
</dbReference>
<feature type="binding site" evidence="2">
    <location>
        <position position="187"/>
    </location>
    <ligand>
        <name>Zn(2+)</name>
        <dbReference type="ChEBI" id="CHEBI:29105"/>
        <label>2</label>
    </ligand>
</feature>
<feature type="binding site" evidence="2">
    <location>
        <position position="70"/>
    </location>
    <ligand>
        <name>Zn(2+)</name>
        <dbReference type="ChEBI" id="CHEBI:29105"/>
        <label>1</label>
    </ligand>
</feature>
<dbReference type="PANTHER" id="PTHR43668:SF2">
    <property type="entry name" value="ALLANTOINASE"/>
    <property type="match status" value="1"/>
</dbReference>
<dbReference type="NCBIfam" id="TIGR00857">
    <property type="entry name" value="pyrC_multi"/>
    <property type="match status" value="1"/>
</dbReference>
<dbReference type="EMBL" id="LYXE01000158">
    <property type="protein sequence ID" value="PDV97167.1"/>
    <property type="molecule type" value="Genomic_DNA"/>
</dbReference>
<dbReference type="InterPro" id="IPR050138">
    <property type="entry name" value="DHOase/Allantoinase_Hydrolase"/>
</dbReference>
<evidence type="ECO:0000256" key="1">
    <source>
        <dbReference type="ARBA" id="ARBA00022975"/>
    </source>
</evidence>
<organism evidence="5 6">
    <name type="scientific">Candidatus Chloroploca asiatica</name>
    <dbReference type="NCBI Taxonomy" id="1506545"/>
    <lineage>
        <taxon>Bacteria</taxon>
        <taxon>Bacillati</taxon>
        <taxon>Chloroflexota</taxon>
        <taxon>Chloroflexia</taxon>
        <taxon>Chloroflexales</taxon>
        <taxon>Chloroflexineae</taxon>
        <taxon>Oscillochloridaceae</taxon>
        <taxon>Candidatus Chloroploca</taxon>
    </lineage>
</organism>
<dbReference type="Proteomes" id="UP000220922">
    <property type="component" value="Unassembled WGS sequence"/>
</dbReference>
<accession>A0A2H3L1Z1</accession>
<evidence type="ECO:0000256" key="2">
    <source>
        <dbReference type="HAMAP-Rule" id="MF_00220"/>
    </source>
</evidence>
<comment type="cofactor">
    <cofactor evidence="2">
        <name>Zn(2+)</name>
        <dbReference type="ChEBI" id="CHEBI:29105"/>
    </cofactor>
    <text evidence="2">Binds 2 Zn(2+) ions per subunit.</text>
</comment>
<dbReference type="InterPro" id="IPR024403">
    <property type="entry name" value="DHOase_cat"/>
</dbReference>
<dbReference type="InterPro" id="IPR011059">
    <property type="entry name" value="Metal-dep_hydrolase_composite"/>
</dbReference>
<keyword evidence="2" id="KW-0479">Metal-binding</keyword>
<dbReference type="Pfam" id="PF12890">
    <property type="entry name" value="DHOase"/>
    <property type="match status" value="1"/>
</dbReference>
<dbReference type="GO" id="GO:0008270">
    <property type="term" value="F:zinc ion binding"/>
    <property type="evidence" value="ECO:0007669"/>
    <property type="project" value="UniProtKB-UniRule"/>
</dbReference>
<dbReference type="GO" id="GO:0004038">
    <property type="term" value="F:allantoinase activity"/>
    <property type="evidence" value="ECO:0007669"/>
    <property type="project" value="TreeGrafter"/>
</dbReference>
<feature type="binding site" evidence="2">
    <location>
        <position position="68"/>
    </location>
    <ligand>
        <name>Zn(2+)</name>
        <dbReference type="ChEBI" id="CHEBI:29105"/>
        <label>1</label>
    </ligand>
</feature>
<evidence type="ECO:0000313" key="5">
    <source>
        <dbReference type="EMBL" id="PDV97167.1"/>
    </source>
</evidence>
<dbReference type="GO" id="GO:0004151">
    <property type="term" value="F:dihydroorotase activity"/>
    <property type="evidence" value="ECO:0007669"/>
    <property type="project" value="UniProtKB-UniRule"/>
</dbReference>
<dbReference type="GO" id="GO:0006145">
    <property type="term" value="P:purine nucleobase catabolic process"/>
    <property type="evidence" value="ECO:0007669"/>
    <property type="project" value="TreeGrafter"/>
</dbReference>